<keyword evidence="2" id="KW-0472">Membrane</keyword>
<dbReference type="RefSeq" id="WP_203911626.1">
    <property type="nucleotide sequence ID" value="NZ_BONY01000041.1"/>
</dbReference>
<evidence type="ECO:0000256" key="1">
    <source>
        <dbReference type="SAM" id="MobiDB-lite"/>
    </source>
</evidence>
<comment type="caution">
    <text evidence="3">The sequence shown here is derived from an EMBL/GenBank/DDBJ whole genome shotgun (WGS) entry which is preliminary data.</text>
</comment>
<protein>
    <submittedName>
        <fullName evidence="3">Uncharacterized protein</fullName>
    </submittedName>
</protein>
<feature type="transmembrane region" description="Helical" evidence="2">
    <location>
        <begin position="235"/>
        <end position="253"/>
    </location>
</feature>
<reference evidence="3" key="1">
    <citation type="submission" date="2021-01" db="EMBL/GenBank/DDBJ databases">
        <title>Whole genome shotgun sequence of Rhizocola hellebori NBRC 109834.</title>
        <authorList>
            <person name="Komaki H."/>
            <person name="Tamura T."/>
        </authorList>
    </citation>
    <scope>NUCLEOTIDE SEQUENCE</scope>
    <source>
        <strain evidence="3">NBRC 109834</strain>
    </source>
</reference>
<feature type="compositionally biased region" description="Low complexity" evidence="1">
    <location>
        <begin position="52"/>
        <end position="75"/>
    </location>
</feature>
<dbReference type="Proteomes" id="UP000612899">
    <property type="component" value="Unassembled WGS sequence"/>
</dbReference>
<dbReference type="AlphaFoldDB" id="A0A8J3QEI8"/>
<evidence type="ECO:0000256" key="2">
    <source>
        <dbReference type="SAM" id="Phobius"/>
    </source>
</evidence>
<dbReference type="EMBL" id="BONY01000041">
    <property type="protein sequence ID" value="GIH07851.1"/>
    <property type="molecule type" value="Genomic_DNA"/>
</dbReference>
<keyword evidence="2" id="KW-1133">Transmembrane helix</keyword>
<feature type="region of interest" description="Disordered" evidence="1">
    <location>
        <begin position="43"/>
        <end position="86"/>
    </location>
</feature>
<sequence>MDKRRRMRFAWLAAAIAVLVSVAGLMFADVVFFSLHPQDMRVEAAPSPRPTPSSLAAATPSPATSSSSQPSSASPTPRPSPNFGKVEQDTAGLVTADSHWQVPSVLNAGETARLGLSVGSGSEFSKKINEVLENTTTSVAAGPVQVGPKVRVTLRADPGDVSIVPSESVDASAGSDIKMLWTWTVHPFHPTKALLFMAYLEVPLDNGYVIAGQLPLRLQVRRTVSYTAHEVFTNWATWSAIATTVVGVLAWFYRARRRQKGRKSTAGTGERL</sequence>
<evidence type="ECO:0000313" key="4">
    <source>
        <dbReference type="Proteomes" id="UP000612899"/>
    </source>
</evidence>
<accession>A0A8J3QEI8</accession>
<keyword evidence="2" id="KW-0812">Transmembrane</keyword>
<proteinExistence type="predicted"/>
<name>A0A8J3QEI8_9ACTN</name>
<evidence type="ECO:0000313" key="3">
    <source>
        <dbReference type="EMBL" id="GIH07851.1"/>
    </source>
</evidence>
<organism evidence="3 4">
    <name type="scientific">Rhizocola hellebori</name>
    <dbReference type="NCBI Taxonomy" id="1392758"/>
    <lineage>
        <taxon>Bacteria</taxon>
        <taxon>Bacillati</taxon>
        <taxon>Actinomycetota</taxon>
        <taxon>Actinomycetes</taxon>
        <taxon>Micromonosporales</taxon>
        <taxon>Micromonosporaceae</taxon>
        <taxon>Rhizocola</taxon>
    </lineage>
</organism>
<gene>
    <name evidence="3" type="ORF">Rhe02_59180</name>
</gene>
<keyword evidence="4" id="KW-1185">Reference proteome</keyword>